<gene>
    <name evidence="2" type="ORF">GDO78_009583</name>
</gene>
<feature type="compositionally biased region" description="Polar residues" evidence="1">
    <location>
        <begin position="12"/>
        <end position="37"/>
    </location>
</feature>
<dbReference type="EMBL" id="WNTK01000005">
    <property type="protein sequence ID" value="KAG9483748.1"/>
    <property type="molecule type" value="Genomic_DNA"/>
</dbReference>
<proteinExistence type="predicted"/>
<evidence type="ECO:0000256" key="1">
    <source>
        <dbReference type="SAM" id="MobiDB-lite"/>
    </source>
</evidence>
<keyword evidence="3" id="KW-1185">Reference proteome</keyword>
<dbReference type="AlphaFoldDB" id="A0A8J6FA94"/>
<evidence type="ECO:0000313" key="2">
    <source>
        <dbReference type="EMBL" id="KAG9483748.1"/>
    </source>
</evidence>
<reference evidence="2" key="1">
    <citation type="thesis" date="2020" institute="ProQuest LLC" country="789 East Eisenhower Parkway, Ann Arbor, MI, USA">
        <title>Comparative Genomics and Chromosome Evolution.</title>
        <authorList>
            <person name="Mudd A.B."/>
        </authorList>
    </citation>
    <scope>NUCLEOTIDE SEQUENCE</scope>
    <source>
        <strain evidence="2">HN-11 Male</strain>
        <tissue evidence="2">Kidney and liver</tissue>
    </source>
</reference>
<organism evidence="2 3">
    <name type="scientific">Eleutherodactylus coqui</name>
    <name type="common">Puerto Rican coqui</name>
    <dbReference type="NCBI Taxonomy" id="57060"/>
    <lineage>
        <taxon>Eukaryota</taxon>
        <taxon>Metazoa</taxon>
        <taxon>Chordata</taxon>
        <taxon>Craniata</taxon>
        <taxon>Vertebrata</taxon>
        <taxon>Euteleostomi</taxon>
        <taxon>Amphibia</taxon>
        <taxon>Batrachia</taxon>
        <taxon>Anura</taxon>
        <taxon>Neobatrachia</taxon>
        <taxon>Hyloidea</taxon>
        <taxon>Eleutherodactylidae</taxon>
        <taxon>Eleutherodactylinae</taxon>
        <taxon>Eleutherodactylus</taxon>
        <taxon>Eleutherodactylus</taxon>
    </lineage>
</organism>
<feature type="region of interest" description="Disordered" evidence="1">
    <location>
        <begin position="1"/>
        <end position="37"/>
    </location>
</feature>
<protein>
    <submittedName>
        <fullName evidence="2">Uncharacterized protein</fullName>
    </submittedName>
</protein>
<accession>A0A8J6FA94</accession>
<comment type="caution">
    <text evidence="2">The sequence shown here is derived from an EMBL/GenBank/DDBJ whole genome shotgun (WGS) entry which is preliminary data.</text>
</comment>
<evidence type="ECO:0000313" key="3">
    <source>
        <dbReference type="Proteomes" id="UP000770717"/>
    </source>
</evidence>
<dbReference type="Proteomes" id="UP000770717">
    <property type="component" value="Unassembled WGS sequence"/>
</dbReference>
<name>A0A8J6FA94_ELECQ</name>
<sequence>MAVTSGEVGAGESQQTAAERTRITLQKYPSSASRPFSSTTTHYISVYKITSSFYLSKNCPAMQHDLVHVGVFVKRDTSACVQCWRHFAVQSNYQFSRLVQTPVGSRYIILHGNTGAINRARKLQDWW</sequence>